<proteinExistence type="predicted"/>
<name>A0A921GBJ7_9FIRM</name>
<sequence length="83" mass="9516">MANYNKEIAEIFNRVSDLEGVKSYHGEDVAIRGGHLDDYLLVGLLSRLINEGDVDIMIKDTISKRNLDYLQRLLHVKERGDDK</sequence>
<reference evidence="1" key="1">
    <citation type="journal article" date="2021" name="PeerJ">
        <title>Extensive microbial diversity within the chicken gut microbiome revealed by metagenomics and culture.</title>
        <authorList>
            <person name="Gilroy R."/>
            <person name="Ravi A."/>
            <person name="Getino M."/>
            <person name="Pursley I."/>
            <person name="Horton D.L."/>
            <person name="Alikhan N.F."/>
            <person name="Baker D."/>
            <person name="Gharbi K."/>
            <person name="Hall N."/>
            <person name="Watson M."/>
            <person name="Adriaenssens E.M."/>
            <person name="Foster-Nyarko E."/>
            <person name="Jarju S."/>
            <person name="Secka A."/>
            <person name="Antonio M."/>
            <person name="Oren A."/>
            <person name="Chaudhuri R.R."/>
            <person name="La Ragione R."/>
            <person name="Hildebrand F."/>
            <person name="Pallen M.J."/>
        </authorList>
    </citation>
    <scope>NUCLEOTIDE SEQUENCE</scope>
    <source>
        <strain evidence="1">CHK193-16274</strain>
    </source>
</reference>
<dbReference type="AlphaFoldDB" id="A0A921GBJ7"/>
<dbReference type="Proteomes" id="UP000749320">
    <property type="component" value="Unassembled WGS sequence"/>
</dbReference>
<reference evidence="1" key="2">
    <citation type="submission" date="2021-09" db="EMBL/GenBank/DDBJ databases">
        <authorList>
            <person name="Gilroy R."/>
        </authorList>
    </citation>
    <scope>NUCLEOTIDE SEQUENCE</scope>
    <source>
        <strain evidence="1">CHK193-16274</strain>
    </source>
</reference>
<dbReference type="EMBL" id="DYWV01000161">
    <property type="protein sequence ID" value="HJF40220.1"/>
    <property type="molecule type" value="Genomic_DNA"/>
</dbReference>
<evidence type="ECO:0000313" key="2">
    <source>
        <dbReference type="Proteomes" id="UP000749320"/>
    </source>
</evidence>
<organism evidence="1 2">
    <name type="scientific">Thomasclavelia spiroformis</name>
    <dbReference type="NCBI Taxonomy" id="29348"/>
    <lineage>
        <taxon>Bacteria</taxon>
        <taxon>Bacillati</taxon>
        <taxon>Bacillota</taxon>
        <taxon>Erysipelotrichia</taxon>
        <taxon>Erysipelotrichales</taxon>
        <taxon>Coprobacillaceae</taxon>
        <taxon>Thomasclavelia</taxon>
    </lineage>
</organism>
<accession>A0A921GBJ7</accession>
<comment type="caution">
    <text evidence="1">The sequence shown here is derived from an EMBL/GenBank/DDBJ whole genome shotgun (WGS) entry which is preliminary data.</text>
</comment>
<protein>
    <submittedName>
        <fullName evidence="1">Uncharacterized protein</fullName>
    </submittedName>
</protein>
<evidence type="ECO:0000313" key="1">
    <source>
        <dbReference type="EMBL" id="HJF40220.1"/>
    </source>
</evidence>
<gene>
    <name evidence="1" type="ORF">K8V91_04780</name>
</gene>